<evidence type="ECO:0000313" key="3">
    <source>
        <dbReference type="Proteomes" id="UP000606044"/>
    </source>
</evidence>
<keyword evidence="3" id="KW-1185">Reference proteome</keyword>
<gene>
    <name evidence="2" type="ORF">GCM10007301_35920</name>
</gene>
<evidence type="ECO:0000313" key="2">
    <source>
        <dbReference type="EMBL" id="GGF72911.1"/>
    </source>
</evidence>
<comment type="caution">
    <text evidence="2">The sequence shown here is derived from an EMBL/GenBank/DDBJ whole genome shotgun (WGS) entry which is preliminary data.</text>
</comment>
<feature type="transmembrane region" description="Helical" evidence="1">
    <location>
        <begin position="301"/>
        <end position="319"/>
    </location>
</feature>
<feature type="transmembrane region" description="Helical" evidence="1">
    <location>
        <begin position="331"/>
        <end position="354"/>
    </location>
</feature>
<proteinExistence type="predicted"/>
<dbReference type="AlphaFoldDB" id="A0A917C8H6"/>
<protein>
    <recommendedName>
        <fullName evidence="4">YfhO family protein</fullName>
    </recommendedName>
</protein>
<sequence length="760" mass="81144">MKRPPIAQILLIAVALAGFAVFYLPYLSMRWAFSPFGDTVYLTGPLFCEISRSVQAGVTPLMNWSSFEALDFNPHVATYYPFYLFGWLDFCSPKAAAQASDVITVLHLGLFAVTMGSLIRATGAGWLAAICGAALAATLPNTYTIANFPTFITAFAWLPMAIEGMVRLFYRRQFPLGALLLAVGTSAMLTAGPGTNLLSAVVLIGLVMGADTAIRIIRTRDVSFAIRLACALAVAGGVIAILSLASTINLFSHIGELIRWTRSGPVVGRSGTANITEILTEQRDWRDLPQLLAPINVNYAVGYYLLGPAALLLALLGAVRRWSEPMVRVFAILVVLCVVLVFLSPARLVLIWAFTPGLSHTRHLSLVATPLALGIGILAGHGLAVLLGRDETIPHRPVLLLASLLVLVAGVASILFSGPLRSYDPAMYLAALAAVSALLFAGLLALRPGTIRQAGVAGLLALQFAFLYGTLPRNDGTPAMTRTELWGAVEAAITHIRNTDPDPGRLAFHPSIQGGDVGYFQAGSEATYLDLPTFSHYTSPRIYWKFVHEIGLIGDSTYAPLGGKYLISMAEQPQTLGSQVFQSGPIRVYLLNNRRPMVAAICPAAGQTPLPDIAGLKAPLGQLPLLQGPEVQTIAGFQAGNSDCPAGAIDAAAWIDRSHNSLDFAIAPGGERLLVISMPPYGAWQLWVGGQRVPLYNLREQQIVAQVPADVSGPAMLLYRPTAYAWRLKISQGAWALVILALAGAIIWSARPQAASAPKS</sequence>
<feature type="transmembrane region" description="Helical" evidence="1">
    <location>
        <begin position="366"/>
        <end position="387"/>
    </location>
</feature>
<feature type="transmembrane region" description="Helical" evidence="1">
    <location>
        <begin position="426"/>
        <end position="446"/>
    </location>
</feature>
<name>A0A917C8H6_9HYPH</name>
<reference evidence="2" key="1">
    <citation type="journal article" date="2014" name="Int. J. Syst. Evol. Microbiol.">
        <title>Complete genome sequence of Corynebacterium casei LMG S-19264T (=DSM 44701T), isolated from a smear-ripened cheese.</title>
        <authorList>
            <consortium name="US DOE Joint Genome Institute (JGI-PGF)"/>
            <person name="Walter F."/>
            <person name="Albersmeier A."/>
            <person name="Kalinowski J."/>
            <person name="Ruckert C."/>
        </authorList>
    </citation>
    <scope>NUCLEOTIDE SEQUENCE</scope>
    <source>
        <strain evidence="2">CCM 7897</strain>
    </source>
</reference>
<organism evidence="2 3">
    <name type="scientific">Azorhizobium oxalatiphilum</name>
    <dbReference type="NCBI Taxonomy" id="980631"/>
    <lineage>
        <taxon>Bacteria</taxon>
        <taxon>Pseudomonadati</taxon>
        <taxon>Pseudomonadota</taxon>
        <taxon>Alphaproteobacteria</taxon>
        <taxon>Hyphomicrobiales</taxon>
        <taxon>Xanthobacteraceae</taxon>
        <taxon>Azorhizobium</taxon>
    </lineage>
</organism>
<feature type="transmembrane region" description="Helical" evidence="1">
    <location>
        <begin position="733"/>
        <end position="750"/>
    </location>
</feature>
<accession>A0A917C8H6</accession>
<dbReference type="Proteomes" id="UP000606044">
    <property type="component" value="Unassembled WGS sequence"/>
</dbReference>
<feature type="transmembrane region" description="Helical" evidence="1">
    <location>
        <begin position="399"/>
        <end position="420"/>
    </location>
</feature>
<evidence type="ECO:0000256" key="1">
    <source>
        <dbReference type="SAM" id="Phobius"/>
    </source>
</evidence>
<dbReference type="RefSeq" id="WP_188581068.1">
    <property type="nucleotide sequence ID" value="NZ_BMCT01000005.1"/>
</dbReference>
<feature type="transmembrane region" description="Helical" evidence="1">
    <location>
        <begin position="6"/>
        <end position="26"/>
    </location>
</feature>
<dbReference type="EMBL" id="BMCT01000005">
    <property type="protein sequence ID" value="GGF72911.1"/>
    <property type="molecule type" value="Genomic_DNA"/>
</dbReference>
<feature type="transmembrane region" description="Helical" evidence="1">
    <location>
        <begin position="224"/>
        <end position="245"/>
    </location>
</feature>
<feature type="transmembrane region" description="Helical" evidence="1">
    <location>
        <begin position="143"/>
        <end position="162"/>
    </location>
</feature>
<keyword evidence="1" id="KW-0812">Transmembrane</keyword>
<feature type="transmembrane region" description="Helical" evidence="1">
    <location>
        <begin position="197"/>
        <end position="217"/>
    </location>
</feature>
<feature type="transmembrane region" description="Helical" evidence="1">
    <location>
        <begin position="118"/>
        <end position="137"/>
    </location>
</feature>
<evidence type="ECO:0008006" key="4">
    <source>
        <dbReference type="Google" id="ProtNLM"/>
    </source>
</evidence>
<keyword evidence="1" id="KW-1133">Transmembrane helix</keyword>
<reference evidence="2" key="2">
    <citation type="submission" date="2020-09" db="EMBL/GenBank/DDBJ databases">
        <authorList>
            <person name="Sun Q."/>
            <person name="Sedlacek I."/>
        </authorList>
    </citation>
    <scope>NUCLEOTIDE SEQUENCE</scope>
    <source>
        <strain evidence="2">CCM 7897</strain>
    </source>
</reference>
<keyword evidence="1" id="KW-0472">Membrane</keyword>